<sequence length="431" mass="48889">MPKHLACSESFYEKQVLDCLKGGQIDEEEKRAMLALIKTFYKEMEDGLDEEYVDLAERFESIDLESASAKDIWDRLTWKERQRFEHLVGLQAKDRRKQTGVISEAKELEEKVEVEEEGGIEGLIVLWKPWWESAAKVVEITEDPRQEKLGSQSDTTVAAATPEIVTNIKPLTKLVSKAPHPSVLNQLALSLLSYAYTMRHVNGDLHDDADASRDTVLAVADFLTSKAAPIYQSVEEALLVGFDHIGVIEERYLPLDSRIKLLSDLTELMDPNKALAGLSDLYRLFNQCTLPTRHGEGSPSRREDRAAAAAAQRASSRNLRGTRRLYFLLAVAHYFYPYRIPGDGEDSLRRECDPAFALAGYSDDLNKVIWKSLVAQVEALRGRWLTEARVQEKAAAMVQRVQDSDNGDYWLHRKPKKLERPMIERIDKNNG</sequence>
<name>A0ACC1HGU6_9FUNG</name>
<keyword evidence="2" id="KW-1185">Reference proteome</keyword>
<protein>
    <submittedName>
        <fullName evidence="1">Uncharacterized protein</fullName>
    </submittedName>
</protein>
<comment type="caution">
    <text evidence="1">The sequence shown here is derived from an EMBL/GenBank/DDBJ whole genome shotgun (WGS) entry which is preliminary data.</text>
</comment>
<accession>A0ACC1HGU6</accession>
<gene>
    <name evidence="1" type="ORF">EV182_000485</name>
</gene>
<evidence type="ECO:0000313" key="2">
    <source>
        <dbReference type="Proteomes" id="UP001145114"/>
    </source>
</evidence>
<organism evidence="1 2">
    <name type="scientific">Spiromyces aspiralis</name>
    <dbReference type="NCBI Taxonomy" id="68401"/>
    <lineage>
        <taxon>Eukaryota</taxon>
        <taxon>Fungi</taxon>
        <taxon>Fungi incertae sedis</taxon>
        <taxon>Zoopagomycota</taxon>
        <taxon>Kickxellomycotina</taxon>
        <taxon>Kickxellomycetes</taxon>
        <taxon>Kickxellales</taxon>
        <taxon>Kickxellaceae</taxon>
        <taxon>Spiromyces</taxon>
    </lineage>
</organism>
<evidence type="ECO:0000313" key="1">
    <source>
        <dbReference type="EMBL" id="KAJ1675830.1"/>
    </source>
</evidence>
<reference evidence="1" key="1">
    <citation type="submission" date="2022-06" db="EMBL/GenBank/DDBJ databases">
        <title>Phylogenomic reconstructions and comparative analyses of Kickxellomycotina fungi.</title>
        <authorList>
            <person name="Reynolds N.K."/>
            <person name="Stajich J.E."/>
            <person name="Barry K."/>
            <person name="Grigoriev I.V."/>
            <person name="Crous P."/>
            <person name="Smith M.E."/>
        </authorList>
    </citation>
    <scope>NUCLEOTIDE SEQUENCE</scope>
    <source>
        <strain evidence="1">RSA 2271</strain>
    </source>
</reference>
<dbReference type="EMBL" id="JAMZIH010005164">
    <property type="protein sequence ID" value="KAJ1675830.1"/>
    <property type="molecule type" value="Genomic_DNA"/>
</dbReference>
<proteinExistence type="predicted"/>
<dbReference type="Proteomes" id="UP001145114">
    <property type="component" value="Unassembled WGS sequence"/>
</dbReference>